<evidence type="ECO:0000256" key="3">
    <source>
        <dbReference type="ARBA" id="ARBA00022771"/>
    </source>
</evidence>
<evidence type="ECO:0000256" key="5">
    <source>
        <dbReference type="PROSITE-ProRule" id="PRU00228"/>
    </source>
</evidence>
<evidence type="ECO:0000313" key="9">
    <source>
        <dbReference type="Proteomes" id="UP001458880"/>
    </source>
</evidence>
<dbReference type="Gene3D" id="1.10.10.60">
    <property type="entry name" value="Homeodomain-like"/>
    <property type="match status" value="1"/>
</dbReference>
<proteinExistence type="predicted"/>
<dbReference type="InterPro" id="IPR000433">
    <property type="entry name" value="Znf_ZZ"/>
</dbReference>
<evidence type="ECO:0000256" key="6">
    <source>
        <dbReference type="SAM" id="MobiDB-lite"/>
    </source>
</evidence>
<gene>
    <name evidence="8" type="ORF">QE152_g19200</name>
</gene>
<dbReference type="GO" id="GO:0005634">
    <property type="term" value="C:nucleus"/>
    <property type="evidence" value="ECO:0007669"/>
    <property type="project" value="UniProtKB-SubCell"/>
</dbReference>
<accession>A0AAW1KT58</accession>
<protein>
    <submittedName>
        <fullName evidence="8">Myb-like DNA-binding domain</fullName>
    </submittedName>
</protein>
<evidence type="ECO:0000256" key="2">
    <source>
        <dbReference type="ARBA" id="ARBA00022723"/>
    </source>
</evidence>
<dbReference type="GO" id="GO:0070461">
    <property type="term" value="C:SAGA-type complex"/>
    <property type="evidence" value="ECO:0007669"/>
    <property type="project" value="UniProtKB-ARBA"/>
</dbReference>
<dbReference type="Gene3D" id="3.30.60.90">
    <property type="match status" value="1"/>
</dbReference>
<evidence type="ECO:0000313" key="8">
    <source>
        <dbReference type="EMBL" id="KAK9723423.1"/>
    </source>
</evidence>
<evidence type="ECO:0000256" key="1">
    <source>
        <dbReference type="ARBA" id="ARBA00004123"/>
    </source>
</evidence>
<sequence>MTDESFKNEEDDLFYFESDHLALKGNIEYSDLMKTLFVLEAQRRRAIDDYNKVIQLQKEYEKDPMLLVRKLKTGESLNVPDMQHVIDVPKITWSKFNVNVPEQVIAEINKDDEDTISRLKSDDLKQKNSSNTHSKPWTVEEQKRLQELILIEYPPEAIELRRFKKIAAALGTRTVKQVCSRVQKYFLKLRKAGLPIPGRIPKMFERKRSHKHQRLNHLLFKPSTFFPHLDIPVVMNDDDEVPGPSQTSKLSESTHDSHSSNYLLTSNYHDDRKLLTSRNEIDLQLYLLRSIRNEKQIENNESTTLFQHVGFKCDYCDEEPISGSRWHCATCDPKSIDFCTDCMLSQMYTDNKHPLTHKFLIIRDDKTVITTDSSSESISGSMEVENSNKDLASSELDSDDFEDYVNEELSMTESQENISIKEETVVKTEYADNSIQYENHHDYYIKQEDTQEEEEQIYNSQVDNIAYNYLHSNLFLDET</sequence>
<feature type="region of interest" description="Disordered" evidence="6">
    <location>
        <begin position="236"/>
        <end position="262"/>
    </location>
</feature>
<dbReference type="InterPro" id="IPR001005">
    <property type="entry name" value="SANT/Myb"/>
</dbReference>
<reference evidence="8 9" key="1">
    <citation type="journal article" date="2024" name="BMC Genomics">
        <title>De novo assembly and annotation of Popillia japonica's genome with initial clues to its potential as an invasive pest.</title>
        <authorList>
            <person name="Cucini C."/>
            <person name="Boschi S."/>
            <person name="Funari R."/>
            <person name="Cardaioli E."/>
            <person name="Iannotti N."/>
            <person name="Marturano G."/>
            <person name="Paoli F."/>
            <person name="Bruttini M."/>
            <person name="Carapelli A."/>
            <person name="Frati F."/>
            <person name="Nardi F."/>
        </authorList>
    </citation>
    <scope>NUCLEOTIDE SEQUENCE [LARGE SCALE GENOMIC DNA]</scope>
    <source>
        <strain evidence="8">DMR45628</strain>
    </source>
</reference>
<dbReference type="InterPro" id="IPR043145">
    <property type="entry name" value="Znf_ZZ_sf"/>
</dbReference>
<dbReference type="EMBL" id="JASPKY010000180">
    <property type="protein sequence ID" value="KAK9723423.1"/>
    <property type="molecule type" value="Genomic_DNA"/>
</dbReference>
<dbReference type="SUPFAM" id="SSF46689">
    <property type="entry name" value="Homeodomain-like"/>
    <property type="match status" value="1"/>
</dbReference>
<keyword evidence="9" id="KW-1185">Reference proteome</keyword>
<dbReference type="PANTHER" id="PTHR22705:SF0">
    <property type="entry name" value="ZZ-TYPE ZINC FINGER-CONTAINING PROTEIN 3"/>
    <property type="match status" value="1"/>
</dbReference>
<keyword evidence="8" id="KW-0238">DNA-binding</keyword>
<dbReference type="GO" id="GO:0008270">
    <property type="term" value="F:zinc ion binding"/>
    <property type="evidence" value="ECO:0007669"/>
    <property type="project" value="UniProtKB-KW"/>
</dbReference>
<dbReference type="SUPFAM" id="SSF57850">
    <property type="entry name" value="RING/U-box"/>
    <property type="match status" value="1"/>
</dbReference>
<comment type="caution">
    <text evidence="8">The sequence shown here is derived from an EMBL/GenBank/DDBJ whole genome shotgun (WGS) entry which is preliminary data.</text>
</comment>
<keyword evidence="3 5" id="KW-0863">Zinc-finger</keyword>
<dbReference type="PROSITE" id="PS50135">
    <property type="entry name" value="ZF_ZZ_2"/>
    <property type="match status" value="1"/>
</dbReference>
<dbReference type="GO" id="GO:0003677">
    <property type="term" value="F:DNA binding"/>
    <property type="evidence" value="ECO:0007669"/>
    <property type="project" value="UniProtKB-KW"/>
</dbReference>
<comment type="subcellular location">
    <subcellularLocation>
        <location evidence="1">Nucleus</location>
    </subcellularLocation>
</comment>
<feature type="domain" description="ZZ-type" evidence="7">
    <location>
        <begin position="308"/>
        <end position="367"/>
    </location>
</feature>
<name>A0AAW1KT58_POPJA</name>
<evidence type="ECO:0000259" key="7">
    <source>
        <dbReference type="PROSITE" id="PS50135"/>
    </source>
</evidence>
<feature type="region of interest" description="Disordered" evidence="6">
    <location>
        <begin position="372"/>
        <end position="395"/>
    </location>
</feature>
<dbReference type="Pfam" id="PF00569">
    <property type="entry name" value="ZZ"/>
    <property type="match status" value="1"/>
</dbReference>
<dbReference type="SMART" id="SM00717">
    <property type="entry name" value="SANT"/>
    <property type="match status" value="1"/>
</dbReference>
<dbReference type="Pfam" id="PF00249">
    <property type="entry name" value="Myb_DNA-binding"/>
    <property type="match status" value="1"/>
</dbReference>
<keyword evidence="4" id="KW-0862">Zinc</keyword>
<dbReference type="Proteomes" id="UP001458880">
    <property type="component" value="Unassembled WGS sequence"/>
</dbReference>
<dbReference type="InterPro" id="IPR009057">
    <property type="entry name" value="Homeodomain-like_sf"/>
</dbReference>
<dbReference type="AlphaFoldDB" id="A0AAW1KT58"/>
<dbReference type="SMART" id="SM00291">
    <property type="entry name" value="ZnF_ZZ"/>
    <property type="match status" value="1"/>
</dbReference>
<dbReference type="InterPro" id="IPR037830">
    <property type="entry name" value="ZZZ3"/>
</dbReference>
<organism evidence="8 9">
    <name type="scientific">Popillia japonica</name>
    <name type="common">Japanese beetle</name>
    <dbReference type="NCBI Taxonomy" id="7064"/>
    <lineage>
        <taxon>Eukaryota</taxon>
        <taxon>Metazoa</taxon>
        <taxon>Ecdysozoa</taxon>
        <taxon>Arthropoda</taxon>
        <taxon>Hexapoda</taxon>
        <taxon>Insecta</taxon>
        <taxon>Pterygota</taxon>
        <taxon>Neoptera</taxon>
        <taxon>Endopterygota</taxon>
        <taxon>Coleoptera</taxon>
        <taxon>Polyphaga</taxon>
        <taxon>Scarabaeiformia</taxon>
        <taxon>Scarabaeidae</taxon>
        <taxon>Rutelinae</taxon>
        <taxon>Popillia</taxon>
    </lineage>
</organism>
<dbReference type="CDD" id="cd00167">
    <property type="entry name" value="SANT"/>
    <property type="match status" value="1"/>
</dbReference>
<keyword evidence="2" id="KW-0479">Metal-binding</keyword>
<dbReference type="PANTHER" id="PTHR22705">
    <property type="entry name" value="ZINC FINGER, ZZ DOMAIN CONTAINING 3"/>
    <property type="match status" value="1"/>
</dbReference>
<feature type="region of interest" description="Disordered" evidence="6">
    <location>
        <begin position="119"/>
        <end position="138"/>
    </location>
</feature>
<evidence type="ECO:0000256" key="4">
    <source>
        <dbReference type="ARBA" id="ARBA00022833"/>
    </source>
</evidence>